<dbReference type="SUPFAM" id="SSF46785">
    <property type="entry name" value="Winged helix' DNA-binding domain"/>
    <property type="match status" value="1"/>
</dbReference>
<protein>
    <submittedName>
        <fullName evidence="6">LysR family transcriptional regulator</fullName>
    </submittedName>
</protein>
<keyword evidence="2" id="KW-0805">Transcription regulation</keyword>
<evidence type="ECO:0000256" key="3">
    <source>
        <dbReference type="ARBA" id="ARBA00023125"/>
    </source>
</evidence>
<dbReference type="PANTHER" id="PTHR30346">
    <property type="entry name" value="TRANSCRIPTIONAL DUAL REGULATOR HCAR-RELATED"/>
    <property type="match status" value="1"/>
</dbReference>
<evidence type="ECO:0000259" key="5">
    <source>
        <dbReference type="PROSITE" id="PS50931"/>
    </source>
</evidence>
<reference evidence="6" key="2">
    <citation type="journal article" date="2021" name="PeerJ">
        <title>Extensive microbial diversity within the chicken gut microbiome revealed by metagenomics and culture.</title>
        <authorList>
            <person name="Gilroy R."/>
            <person name="Ravi A."/>
            <person name="Getino M."/>
            <person name="Pursley I."/>
            <person name="Horton D.L."/>
            <person name="Alikhan N.F."/>
            <person name="Baker D."/>
            <person name="Gharbi K."/>
            <person name="Hall N."/>
            <person name="Watson M."/>
            <person name="Adriaenssens E.M."/>
            <person name="Foster-Nyarko E."/>
            <person name="Jarju S."/>
            <person name="Secka A."/>
            <person name="Antonio M."/>
            <person name="Oren A."/>
            <person name="Chaudhuri R.R."/>
            <person name="La Ragione R."/>
            <person name="Hildebrand F."/>
            <person name="Pallen M.J."/>
        </authorList>
    </citation>
    <scope>NUCLEOTIDE SEQUENCE</scope>
    <source>
        <strain evidence="6">ChiSxjej1B13-7958</strain>
    </source>
</reference>
<dbReference type="InterPro" id="IPR036390">
    <property type="entry name" value="WH_DNA-bd_sf"/>
</dbReference>
<dbReference type="Pfam" id="PF03466">
    <property type="entry name" value="LysR_substrate"/>
    <property type="match status" value="1"/>
</dbReference>
<dbReference type="GO" id="GO:0032993">
    <property type="term" value="C:protein-DNA complex"/>
    <property type="evidence" value="ECO:0007669"/>
    <property type="project" value="TreeGrafter"/>
</dbReference>
<evidence type="ECO:0000256" key="1">
    <source>
        <dbReference type="ARBA" id="ARBA00009437"/>
    </source>
</evidence>
<reference evidence="6" key="1">
    <citation type="submission" date="2020-10" db="EMBL/GenBank/DDBJ databases">
        <authorList>
            <person name="Gilroy R."/>
        </authorList>
    </citation>
    <scope>NUCLEOTIDE SEQUENCE</scope>
    <source>
        <strain evidence="6">ChiSxjej1B13-7958</strain>
    </source>
</reference>
<evidence type="ECO:0000313" key="6">
    <source>
        <dbReference type="EMBL" id="HIR46365.1"/>
    </source>
</evidence>
<keyword evidence="4" id="KW-0804">Transcription</keyword>
<dbReference type="PANTHER" id="PTHR30346:SF0">
    <property type="entry name" value="HCA OPERON TRANSCRIPTIONAL ACTIVATOR HCAR"/>
    <property type="match status" value="1"/>
</dbReference>
<comment type="caution">
    <text evidence="6">The sequence shown here is derived from an EMBL/GenBank/DDBJ whole genome shotgun (WGS) entry which is preliminary data.</text>
</comment>
<dbReference type="GO" id="GO:0003700">
    <property type="term" value="F:DNA-binding transcription factor activity"/>
    <property type="evidence" value="ECO:0007669"/>
    <property type="project" value="InterPro"/>
</dbReference>
<name>A0A9D1DDJ9_9FIRM</name>
<organism evidence="6 7">
    <name type="scientific">Candidatus Caccousia avicola</name>
    <dbReference type="NCBI Taxonomy" id="2840721"/>
    <lineage>
        <taxon>Bacteria</taxon>
        <taxon>Bacillati</taxon>
        <taxon>Bacillota</taxon>
        <taxon>Clostridia</taxon>
        <taxon>Eubacteriales</taxon>
        <taxon>Oscillospiraceae</taxon>
        <taxon>Oscillospiraceae incertae sedis</taxon>
        <taxon>Candidatus Caccousia</taxon>
    </lineage>
</organism>
<dbReference type="FunFam" id="1.10.10.10:FF:000001">
    <property type="entry name" value="LysR family transcriptional regulator"/>
    <property type="match status" value="1"/>
</dbReference>
<dbReference type="EMBL" id="DVGZ01000019">
    <property type="protein sequence ID" value="HIR46365.1"/>
    <property type="molecule type" value="Genomic_DNA"/>
</dbReference>
<dbReference type="Pfam" id="PF00126">
    <property type="entry name" value="HTH_1"/>
    <property type="match status" value="1"/>
</dbReference>
<dbReference type="CDD" id="cd05466">
    <property type="entry name" value="PBP2_LTTR_substrate"/>
    <property type="match status" value="1"/>
</dbReference>
<dbReference type="InterPro" id="IPR036388">
    <property type="entry name" value="WH-like_DNA-bd_sf"/>
</dbReference>
<dbReference type="Gene3D" id="1.10.10.10">
    <property type="entry name" value="Winged helix-like DNA-binding domain superfamily/Winged helix DNA-binding domain"/>
    <property type="match status" value="1"/>
</dbReference>
<dbReference type="Gene3D" id="3.40.190.10">
    <property type="entry name" value="Periplasmic binding protein-like II"/>
    <property type="match status" value="2"/>
</dbReference>
<accession>A0A9D1DDJ9</accession>
<dbReference type="InterPro" id="IPR000847">
    <property type="entry name" value="LysR_HTH_N"/>
</dbReference>
<keyword evidence="3" id="KW-0238">DNA-binding</keyword>
<dbReference type="AlphaFoldDB" id="A0A9D1DDJ9"/>
<gene>
    <name evidence="6" type="ORF">IAB89_01710</name>
</gene>
<evidence type="ECO:0000256" key="4">
    <source>
        <dbReference type="ARBA" id="ARBA00023163"/>
    </source>
</evidence>
<dbReference type="PROSITE" id="PS50931">
    <property type="entry name" value="HTH_LYSR"/>
    <property type="match status" value="1"/>
</dbReference>
<sequence>MNTFQLHCFLTVAEHLNFARAAQQLNVTQPAVTHQIRTLEAELNVKLFRRTTRTVNLTPAGYLFLTDAKGMLTISERAKKRFQDPNAQVIEPISIGCHNYAHLFMLAGAFRRMAELHPHLHPQLQVVPYPQLYRLLQEEAVDAVLGFKGITGGKAPGTYRELRRIGVICICQEENPLSERESVSLEELTKEKLVLTDPSTCPAVIARLQGQLMGERPRSDFHFCESLEAAAVLVQAGFGIAIVPDWGIPPFLPLARIPIVGADPLSFGVYYKTLEGNAPLRSFIRLMREDAAAQ</sequence>
<evidence type="ECO:0000313" key="7">
    <source>
        <dbReference type="Proteomes" id="UP000824242"/>
    </source>
</evidence>
<dbReference type="Proteomes" id="UP000824242">
    <property type="component" value="Unassembled WGS sequence"/>
</dbReference>
<dbReference type="SUPFAM" id="SSF53850">
    <property type="entry name" value="Periplasmic binding protein-like II"/>
    <property type="match status" value="1"/>
</dbReference>
<feature type="domain" description="HTH lysR-type" evidence="5">
    <location>
        <begin position="1"/>
        <end position="58"/>
    </location>
</feature>
<comment type="similarity">
    <text evidence="1">Belongs to the LysR transcriptional regulatory family.</text>
</comment>
<dbReference type="GO" id="GO:0003677">
    <property type="term" value="F:DNA binding"/>
    <property type="evidence" value="ECO:0007669"/>
    <property type="project" value="UniProtKB-KW"/>
</dbReference>
<dbReference type="InterPro" id="IPR005119">
    <property type="entry name" value="LysR_subst-bd"/>
</dbReference>
<dbReference type="PRINTS" id="PR00039">
    <property type="entry name" value="HTHLYSR"/>
</dbReference>
<evidence type="ECO:0000256" key="2">
    <source>
        <dbReference type="ARBA" id="ARBA00023015"/>
    </source>
</evidence>
<proteinExistence type="inferred from homology"/>